<dbReference type="GO" id="GO:0003743">
    <property type="term" value="F:translation initiation factor activity"/>
    <property type="evidence" value="ECO:0007669"/>
    <property type="project" value="UniProtKB-UniRule"/>
</dbReference>
<dbReference type="InterPro" id="IPR039294">
    <property type="entry name" value="EIF1AD"/>
</dbReference>
<dbReference type="SUPFAM" id="SSF50249">
    <property type="entry name" value="Nucleic acid-binding proteins"/>
    <property type="match status" value="1"/>
</dbReference>
<organism evidence="6">
    <name type="scientific">Blastocystis hominis</name>
    <dbReference type="NCBI Taxonomy" id="12968"/>
    <lineage>
        <taxon>Eukaryota</taxon>
        <taxon>Sar</taxon>
        <taxon>Stramenopiles</taxon>
        <taxon>Bigyra</taxon>
        <taxon>Opalozoa</taxon>
        <taxon>Opalinata</taxon>
        <taxon>Blastocystidae</taxon>
        <taxon>Blastocystis</taxon>
    </lineage>
</organism>
<dbReference type="InterPro" id="IPR001253">
    <property type="entry name" value="TIF_eIF-1A"/>
</dbReference>
<dbReference type="PROSITE" id="PS50832">
    <property type="entry name" value="S1_IF1_TYPE"/>
    <property type="match status" value="1"/>
</dbReference>
<feature type="region of interest" description="Disordered" evidence="4">
    <location>
        <begin position="121"/>
        <end position="182"/>
    </location>
</feature>
<evidence type="ECO:0000256" key="3">
    <source>
        <dbReference type="PROSITE-ProRule" id="PRU00181"/>
    </source>
</evidence>
<dbReference type="PANTHER" id="PTHR21641">
    <property type="entry name" value="TRANSLATION INITIATION FACTOR-RELATED"/>
    <property type="match status" value="1"/>
</dbReference>
<proteinExistence type="inferred from homology"/>
<reference evidence="6" key="1">
    <citation type="submission" date="2010-02" db="EMBL/GenBank/DDBJ databases">
        <title>Sequencing and annotation of the Blastocystis hominis genome.</title>
        <authorList>
            <person name="Wincker P."/>
        </authorList>
    </citation>
    <scope>NUCLEOTIDE SEQUENCE</scope>
    <source>
        <strain evidence="6">Singapore isolate B</strain>
    </source>
</reference>
<dbReference type="GO" id="GO:0003723">
    <property type="term" value="F:RNA binding"/>
    <property type="evidence" value="ECO:0007669"/>
    <property type="project" value="UniProtKB-KW"/>
</dbReference>
<dbReference type="GO" id="GO:0005634">
    <property type="term" value="C:nucleus"/>
    <property type="evidence" value="ECO:0007669"/>
    <property type="project" value="TreeGrafter"/>
</dbReference>
<dbReference type="GeneID" id="24919792"/>
<dbReference type="InParanoid" id="D8M3Q1"/>
<dbReference type="RefSeq" id="XP_012896572.1">
    <property type="nucleotide sequence ID" value="XM_013041118.1"/>
</dbReference>
<dbReference type="Pfam" id="PF01176">
    <property type="entry name" value="eIF-1a"/>
    <property type="match status" value="1"/>
</dbReference>
<dbReference type="Proteomes" id="UP000008312">
    <property type="component" value="Unassembled WGS sequence"/>
</dbReference>
<dbReference type="InterPro" id="IPR006196">
    <property type="entry name" value="RNA-binding_domain_S1_IF1"/>
</dbReference>
<accession>D8M3Q1</accession>
<comment type="similarity">
    <text evidence="1">Belongs to the EIF1AD family.</text>
</comment>
<sequence>MSFQKRKSAYRKGVTSSLMDEYPVPKEGESIARISIGRGGNVFEVELPNGEKQLALLPTKFNKLIWMKRGDYVIVTESEGQFTTASGKQNGVSSLIEHILMKDQIHHIKKEGLWPKEWEESESVAVEKVVEDDEEEEDEEGKVKEEESDEEDSDSDFSLEGNPNRRRFYVESDDDDDDDESD</sequence>
<dbReference type="InterPro" id="IPR012340">
    <property type="entry name" value="NA-bd_OB-fold"/>
</dbReference>
<evidence type="ECO:0000313" key="7">
    <source>
        <dbReference type="Proteomes" id="UP000008312"/>
    </source>
</evidence>
<evidence type="ECO:0000256" key="1">
    <source>
        <dbReference type="ARBA" id="ARBA00007340"/>
    </source>
</evidence>
<dbReference type="OrthoDB" id="1738325at2759"/>
<dbReference type="PANTHER" id="PTHR21641:SF0">
    <property type="entry name" value="RNA-BINDING PROTEIN EIF1AD-RELATED"/>
    <property type="match status" value="1"/>
</dbReference>
<keyword evidence="3" id="KW-0396">Initiation factor</keyword>
<evidence type="ECO:0000256" key="4">
    <source>
        <dbReference type="SAM" id="MobiDB-lite"/>
    </source>
</evidence>
<gene>
    <name evidence="6" type="ORF">GSBLH_T00002639001</name>
</gene>
<dbReference type="EMBL" id="FN668650">
    <property type="protein sequence ID" value="CBK22524.2"/>
    <property type="molecule type" value="Genomic_DNA"/>
</dbReference>
<keyword evidence="2" id="KW-0694">RNA-binding</keyword>
<dbReference type="AlphaFoldDB" id="D8M3Q1"/>
<keyword evidence="3" id="KW-0648">Protein biosynthesis</keyword>
<protein>
    <recommendedName>
        <fullName evidence="5">S1-like domain-containing protein</fullName>
    </recommendedName>
</protein>
<evidence type="ECO:0000256" key="2">
    <source>
        <dbReference type="ARBA" id="ARBA00022884"/>
    </source>
</evidence>
<feature type="domain" description="S1-like" evidence="5">
    <location>
        <begin position="18"/>
        <end position="96"/>
    </location>
</feature>
<keyword evidence="7" id="KW-1185">Reference proteome</keyword>
<feature type="compositionally biased region" description="Acidic residues" evidence="4">
    <location>
        <begin position="171"/>
        <end position="182"/>
    </location>
</feature>
<evidence type="ECO:0000259" key="5">
    <source>
        <dbReference type="PROSITE" id="PS50832"/>
    </source>
</evidence>
<dbReference type="Gene3D" id="2.40.50.140">
    <property type="entry name" value="Nucleic acid-binding proteins"/>
    <property type="match status" value="1"/>
</dbReference>
<name>D8M3Q1_BLAHO</name>
<dbReference type="OMA" id="FRKNIWV"/>
<feature type="compositionally biased region" description="Acidic residues" evidence="4">
    <location>
        <begin position="130"/>
        <end position="157"/>
    </location>
</feature>
<dbReference type="SMART" id="SM00652">
    <property type="entry name" value="eIF1a"/>
    <property type="match status" value="1"/>
</dbReference>
<evidence type="ECO:0000313" key="6">
    <source>
        <dbReference type="EMBL" id="CBK22524.2"/>
    </source>
</evidence>